<dbReference type="CDD" id="cd01651">
    <property type="entry name" value="RT_G2_intron"/>
    <property type="match status" value="1"/>
</dbReference>
<dbReference type="InterPro" id="IPR051083">
    <property type="entry name" value="GrpII_Intron_Splice-Mob/Def"/>
</dbReference>
<feature type="domain" description="Reverse transcriptase" evidence="1">
    <location>
        <begin position="1"/>
        <end position="212"/>
    </location>
</feature>
<gene>
    <name evidence="2" type="ORF">ACFL6M_04930</name>
</gene>
<comment type="caution">
    <text evidence="2">The sequence shown here is derived from an EMBL/GenBank/DDBJ whole genome shotgun (WGS) entry which is preliminary data.</text>
</comment>
<dbReference type="Proteomes" id="UP001593833">
    <property type="component" value="Unassembled WGS sequence"/>
</dbReference>
<keyword evidence="2" id="KW-0808">Transferase</keyword>
<accession>A0ABV6YL99</accession>
<keyword evidence="2" id="KW-0548">Nucleotidyltransferase</keyword>
<protein>
    <submittedName>
        <fullName evidence="2">Reverse transcriptase domain-containing protein</fullName>
    </submittedName>
</protein>
<proteinExistence type="predicted"/>
<evidence type="ECO:0000313" key="3">
    <source>
        <dbReference type="Proteomes" id="UP001593833"/>
    </source>
</evidence>
<reference evidence="2 3" key="1">
    <citation type="submission" date="2024-09" db="EMBL/GenBank/DDBJ databases">
        <authorList>
            <person name="D'Angelo T."/>
        </authorList>
    </citation>
    <scope>NUCLEOTIDE SEQUENCE [LARGE SCALE GENOMIC DNA]</scope>
    <source>
        <strain evidence="2">SAG AM-320-E07</strain>
    </source>
</reference>
<dbReference type="SUPFAM" id="SSF56672">
    <property type="entry name" value="DNA/RNA polymerases"/>
    <property type="match status" value="1"/>
</dbReference>
<dbReference type="GO" id="GO:0003964">
    <property type="term" value="F:RNA-directed DNA polymerase activity"/>
    <property type="evidence" value="ECO:0007669"/>
    <property type="project" value="UniProtKB-KW"/>
</dbReference>
<dbReference type="PROSITE" id="PS50878">
    <property type="entry name" value="RT_POL"/>
    <property type="match status" value="1"/>
</dbReference>
<dbReference type="EMBL" id="JBHPKH010000051">
    <property type="protein sequence ID" value="MFC1572926.1"/>
    <property type="molecule type" value="Genomic_DNA"/>
</dbReference>
<keyword evidence="2" id="KW-0695">RNA-directed DNA polymerase</keyword>
<name>A0ABV6YL99_UNCEI</name>
<dbReference type="PANTHER" id="PTHR34047:SF8">
    <property type="entry name" value="PROTEIN YKFC"/>
    <property type="match status" value="1"/>
</dbReference>
<dbReference type="InterPro" id="IPR043128">
    <property type="entry name" value="Rev_trsase/Diguanyl_cyclase"/>
</dbReference>
<sequence>MHYEASVPTFEDKVLQRAVTMVLEAVYEQDFLDCSYGFRPGRSAHQALAVVWEGLTAMRGGWVLEVDIQSFFDDLDHGQLRDFLDQRVRDGVLRRAIDKWLTAGVLEDGQVKRNEAGTPQGGVVSPLLANVYLHNVLDLWFENEVRPRLQGQVFLVRYADDIAIVFKNENDARRVMEVLPKRFGKYGLTLHPEKTRLVRFPQPPYRWQAGRRGNSKDLGFERPGTFDLLGFTHYWGRARNGGWALFRKTAANRFRRAVRSVYEWLRRCRHWSVADQHRALTRKLRGHGSYYGITGNSRSLCAFRRIVIRAWQKWLNRRTQGNTMPWSRFNRLLARYALPYARVVHSVYRRAAKPCS</sequence>
<dbReference type="InterPro" id="IPR000477">
    <property type="entry name" value="RT_dom"/>
</dbReference>
<evidence type="ECO:0000259" key="1">
    <source>
        <dbReference type="PROSITE" id="PS50878"/>
    </source>
</evidence>
<organism evidence="2 3">
    <name type="scientific">Eiseniibacteriota bacterium</name>
    <dbReference type="NCBI Taxonomy" id="2212470"/>
    <lineage>
        <taxon>Bacteria</taxon>
        <taxon>Candidatus Eiseniibacteriota</taxon>
    </lineage>
</organism>
<keyword evidence="3" id="KW-1185">Reference proteome</keyword>
<dbReference type="Pfam" id="PF00078">
    <property type="entry name" value="RVT_1"/>
    <property type="match status" value="1"/>
</dbReference>
<dbReference type="PANTHER" id="PTHR34047">
    <property type="entry name" value="NUCLEAR INTRON MATURASE 1, MITOCHONDRIAL-RELATED"/>
    <property type="match status" value="1"/>
</dbReference>
<evidence type="ECO:0000313" key="2">
    <source>
        <dbReference type="EMBL" id="MFC1572926.1"/>
    </source>
</evidence>
<dbReference type="Gene3D" id="3.30.70.270">
    <property type="match status" value="1"/>
</dbReference>
<dbReference type="InterPro" id="IPR043502">
    <property type="entry name" value="DNA/RNA_pol_sf"/>
</dbReference>